<accession>A0ABW9EXV4</accession>
<name>A0ABW9EXV4_9GAMM</name>
<comment type="caution">
    <text evidence="1">The sequence shown here is derived from an EMBL/GenBank/DDBJ whole genome shotgun (WGS) entry which is preliminary data.</text>
</comment>
<evidence type="ECO:0000313" key="1">
    <source>
        <dbReference type="EMBL" id="MFM1346605.1"/>
    </source>
</evidence>
<proteinExistence type="predicted"/>
<evidence type="ECO:0000313" key="2">
    <source>
        <dbReference type="Proteomes" id="UP001629523"/>
    </source>
</evidence>
<dbReference type="RefSeq" id="WP_408573462.1">
    <property type="nucleotide sequence ID" value="NZ_JBBEST010000002.1"/>
</dbReference>
<protein>
    <submittedName>
        <fullName evidence="1">Uncharacterized protein</fullName>
    </submittedName>
</protein>
<sequence length="169" mass="18948">MLSKEPVRIRHDWNVAVVGYCDFCSHSKMTVPHADGGRICASCCDSEFLSSWQNYARSLATEVLSLREQLAELKALEPVAWQSVSTSSCNRMVTLHKEMAKDWERKGFAVMPLFTAAKPAEIPRHIFSMLVNELRDVPAIGCKRQLIISVLNRHGVIPESVQLDPPANK</sequence>
<reference evidence="1 2" key="1">
    <citation type="journal article" date="2024" name="Infect. Genet. Evol.">
        <title>Characteristics and comparative genome analysis of Yersinia enterocolitica and related species associated with human infections in Switzerland 2019-2023.</title>
        <authorList>
            <person name="Stevens M.J.A."/>
            <person name="Horlbog J.A."/>
            <person name="Diethelm A."/>
            <person name="Stephan R."/>
            <person name="Nuesch-Inderbinen M."/>
        </authorList>
    </citation>
    <scope>NUCLEOTIDE SEQUENCE [LARGE SCALE GENOMIC DNA]</scope>
    <source>
        <strain evidence="1 2">N20-0302</strain>
    </source>
</reference>
<dbReference type="Proteomes" id="UP001629523">
    <property type="component" value="Unassembled WGS sequence"/>
</dbReference>
<organism evidence="1 2">
    <name type="scientific">Yersinia proxima</name>
    <dbReference type="NCBI Taxonomy" id="2890316"/>
    <lineage>
        <taxon>Bacteria</taxon>
        <taxon>Pseudomonadati</taxon>
        <taxon>Pseudomonadota</taxon>
        <taxon>Gammaproteobacteria</taxon>
        <taxon>Enterobacterales</taxon>
        <taxon>Yersiniaceae</taxon>
        <taxon>Yersinia</taxon>
    </lineage>
</organism>
<dbReference type="EMBL" id="JBBEST010000002">
    <property type="protein sequence ID" value="MFM1346605.1"/>
    <property type="molecule type" value="Genomic_DNA"/>
</dbReference>
<gene>
    <name evidence="1" type="ORF">WFP14_08550</name>
</gene>
<keyword evidence="2" id="KW-1185">Reference proteome</keyword>